<evidence type="ECO:0000256" key="5">
    <source>
        <dbReference type="HAMAP-Rule" id="MF_00601"/>
    </source>
</evidence>
<dbReference type="PIRSF" id="PIRSF018982">
    <property type="entry name" value="EutC"/>
    <property type="match status" value="1"/>
</dbReference>
<evidence type="ECO:0000256" key="2">
    <source>
        <dbReference type="ARBA" id="ARBA00023239"/>
    </source>
</evidence>
<dbReference type="Proteomes" id="UP001501598">
    <property type="component" value="Unassembled WGS sequence"/>
</dbReference>
<dbReference type="NCBIfam" id="NF003971">
    <property type="entry name" value="PRK05465.1"/>
    <property type="match status" value="1"/>
</dbReference>
<dbReference type="RefSeq" id="WP_345426123.1">
    <property type="nucleotide sequence ID" value="NZ_BAABGT010000099.1"/>
</dbReference>
<dbReference type="EC" id="4.3.1.7" evidence="5"/>
<organism evidence="6 7">
    <name type="scientific">Pseudonocardia xishanensis</name>
    <dbReference type="NCBI Taxonomy" id="630995"/>
    <lineage>
        <taxon>Bacteria</taxon>
        <taxon>Bacillati</taxon>
        <taxon>Actinomycetota</taxon>
        <taxon>Actinomycetes</taxon>
        <taxon>Pseudonocardiales</taxon>
        <taxon>Pseudonocardiaceae</taxon>
        <taxon>Pseudonocardia</taxon>
    </lineage>
</organism>
<dbReference type="Pfam" id="PF05985">
    <property type="entry name" value="EutC"/>
    <property type="match status" value="1"/>
</dbReference>
<dbReference type="PANTHER" id="PTHR39330">
    <property type="entry name" value="ETHANOLAMINE AMMONIA-LYASE LIGHT CHAIN"/>
    <property type="match status" value="1"/>
</dbReference>
<name>A0ABP8S0M6_9PSEU</name>
<gene>
    <name evidence="6" type="primary">eutC_2</name>
    <name evidence="5" type="synonym">eutC</name>
    <name evidence="6" type="ORF">GCM10023175_60540</name>
</gene>
<feature type="binding site" evidence="5">
    <location>
        <position position="202"/>
    </location>
    <ligand>
        <name>adenosylcob(III)alamin</name>
        <dbReference type="ChEBI" id="CHEBI:18408"/>
    </ligand>
</feature>
<feature type="binding site" evidence="5">
    <location>
        <position position="152"/>
    </location>
    <ligand>
        <name>adenosylcob(III)alamin</name>
        <dbReference type="ChEBI" id="CHEBI:18408"/>
    </ligand>
</feature>
<comment type="catalytic activity">
    <reaction evidence="5">
        <text>ethanolamine = acetaldehyde + NH4(+)</text>
        <dbReference type="Rhea" id="RHEA:15313"/>
        <dbReference type="ChEBI" id="CHEBI:15343"/>
        <dbReference type="ChEBI" id="CHEBI:28938"/>
        <dbReference type="ChEBI" id="CHEBI:57603"/>
        <dbReference type="EC" id="4.3.1.7"/>
    </reaction>
</comment>
<dbReference type="InterPro" id="IPR042251">
    <property type="entry name" value="EutC_C"/>
</dbReference>
<comment type="similarity">
    <text evidence="5">Belongs to the EutC family.</text>
</comment>
<keyword evidence="7" id="KW-1185">Reference proteome</keyword>
<comment type="caution">
    <text evidence="6">The sequence shown here is derived from an EMBL/GenBank/DDBJ whole genome shotgun (WGS) entry which is preliminary data.</text>
</comment>
<dbReference type="EMBL" id="BAABGT010000099">
    <property type="protein sequence ID" value="GAA4557014.1"/>
    <property type="molecule type" value="Genomic_DNA"/>
</dbReference>
<dbReference type="InterPro" id="IPR009246">
    <property type="entry name" value="EutC"/>
</dbReference>
<evidence type="ECO:0000313" key="7">
    <source>
        <dbReference type="Proteomes" id="UP001501598"/>
    </source>
</evidence>
<protein>
    <recommendedName>
        <fullName evidence="5">Ethanolamine ammonia-lyase small subunit</fullName>
        <shortName evidence="5">EAL small subunit</shortName>
        <ecNumber evidence="5">4.3.1.7</ecNumber>
    </recommendedName>
</protein>
<comment type="subcellular location">
    <subcellularLocation>
        <location evidence="5">Bacterial microcompartment</location>
    </subcellularLocation>
</comment>
<comment type="subunit">
    <text evidence="5">The basic unit is a heterodimer which dimerizes to form tetramers. The heterotetramers trimerize; 6 large subunits form a core ring with 6 small subunits projecting outwards.</text>
</comment>
<evidence type="ECO:0000313" key="6">
    <source>
        <dbReference type="EMBL" id="GAA4557014.1"/>
    </source>
</evidence>
<comment type="pathway">
    <text evidence="5">Amine and polyamine degradation; ethanolamine degradation.</text>
</comment>
<keyword evidence="1 5" id="KW-0846">Cobalamin</keyword>
<evidence type="ECO:0000256" key="1">
    <source>
        <dbReference type="ARBA" id="ARBA00022628"/>
    </source>
</evidence>
<reference evidence="7" key="1">
    <citation type="journal article" date="2019" name="Int. J. Syst. Evol. Microbiol.">
        <title>The Global Catalogue of Microorganisms (GCM) 10K type strain sequencing project: providing services to taxonomists for standard genome sequencing and annotation.</title>
        <authorList>
            <consortium name="The Broad Institute Genomics Platform"/>
            <consortium name="The Broad Institute Genome Sequencing Center for Infectious Disease"/>
            <person name="Wu L."/>
            <person name="Ma J."/>
        </authorList>
    </citation>
    <scope>NUCLEOTIDE SEQUENCE [LARGE SCALE GENOMIC DNA]</scope>
    <source>
        <strain evidence="7">JCM 17906</strain>
    </source>
</reference>
<accession>A0ABP8S0M6</accession>
<dbReference type="Gene3D" id="1.10.30.40">
    <property type="entry name" value="Ethanolamine ammonia-lyase light chain (EutC), N-terminal domain"/>
    <property type="match status" value="1"/>
</dbReference>
<comment type="cofactor">
    <cofactor evidence="5">
        <name>adenosylcob(III)alamin</name>
        <dbReference type="ChEBI" id="CHEBI:18408"/>
    </cofactor>
    <text evidence="5">Binds between the large and small subunits.</text>
</comment>
<dbReference type="HAMAP" id="MF_00601">
    <property type="entry name" value="EutC"/>
    <property type="match status" value="1"/>
</dbReference>
<comment type="function">
    <text evidence="5">Catalyzes the deamination of various vicinal amino-alcohols to oxo compounds. Allows this organism to utilize ethanolamine as the sole source of nitrogen and carbon in the presence of external vitamin B12.</text>
</comment>
<evidence type="ECO:0000256" key="4">
    <source>
        <dbReference type="ARBA" id="ARBA00024446"/>
    </source>
</evidence>
<evidence type="ECO:0000256" key="3">
    <source>
        <dbReference type="ARBA" id="ARBA00023285"/>
    </source>
</evidence>
<keyword evidence="3 5" id="KW-0170">Cobalt</keyword>
<dbReference type="Gene3D" id="3.40.50.11240">
    <property type="entry name" value="Ethanolamine ammonia-lyase light chain (EutC)"/>
    <property type="match status" value="1"/>
</dbReference>
<keyword evidence="2 5" id="KW-0456">Lyase</keyword>
<dbReference type="PANTHER" id="PTHR39330:SF1">
    <property type="entry name" value="ETHANOLAMINE AMMONIA-LYASE SMALL SUBUNIT"/>
    <property type="match status" value="1"/>
</dbReference>
<sequence length="256" mass="27009">MSGDLLRAAAERTPARLALGRAGVSVPTHRLLDFEEDHAAARDAVRRGLDLPRLRADLRAHGWQAPHEVRSLAPDLGRHLLRPDLGRLLHPEDREQLAATTPATGLVVLIADGLSAGAVQHHAVPLLDALRSTPTGPRWQAARVVVARHGRVALGDHVGHALGAALVAVLIGERPGLTHPESLGVYLTHAPRPGRTDAERTCVSNVHPPDGLSHQTAAAQVSAAVDAALRHGTSGVALAAHRLPFPSAPPRQEITS</sequence>
<proteinExistence type="inferred from homology"/>
<feature type="binding site" evidence="5">
    <location>
        <position position="173"/>
    </location>
    <ligand>
        <name>adenosylcob(III)alamin</name>
        <dbReference type="ChEBI" id="CHEBI:18408"/>
    </ligand>
</feature>
<dbReference type="InterPro" id="IPR042255">
    <property type="entry name" value="EutC_N"/>
</dbReference>
<keyword evidence="4 5" id="KW-1283">Bacterial microcompartment</keyword>